<keyword evidence="1" id="KW-1133">Transmembrane helix</keyword>
<dbReference type="RefSeq" id="WP_256418918.1">
    <property type="nucleotide sequence ID" value="NZ_JANHDL010000010.1"/>
</dbReference>
<evidence type="ECO:0000313" key="3">
    <source>
        <dbReference type="Proteomes" id="UP001597185"/>
    </source>
</evidence>
<keyword evidence="1" id="KW-0472">Membrane</keyword>
<accession>A0ABD6C5V3</accession>
<proteinExistence type="predicted"/>
<name>A0ABD6C5V3_9EURY</name>
<feature type="transmembrane region" description="Helical" evidence="1">
    <location>
        <begin position="7"/>
        <end position="28"/>
    </location>
</feature>
<keyword evidence="1" id="KW-0812">Transmembrane</keyword>
<feature type="transmembrane region" description="Helical" evidence="1">
    <location>
        <begin position="103"/>
        <end position="121"/>
    </location>
</feature>
<dbReference type="Proteomes" id="UP001597185">
    <property type="component" value="Unassembled WGS sequence"/>
</dbReference>
<keyword evidence="3" id="KW-1185">Reference proteome</keyword>
<dbReference type="AlphaFoldDB" id="A0ABD6C5V3"/>
<sequence>MSPAFPLIVALGTILILVVFIAVGVWVALDARARGDSHPLFWAVFAPLSGVLLLYYVGWWRRKHDREQPPSRREQYAAVVAVAGVGGFLVSAVVLPPDPISQMLYWPVAFAVCLPVAYWLIGRRQSTSQLTS</sequence>
<gene>
    <name evidence="2" type="ORF">ACFR9T_17015</name>
</gene>
<dbReference type="EMBL" id="JBHUDB010000025">
    <property type="protein sequence ID" value="MFD1572255.1"/>
    <property type="molecule type" value="Genomic_DNA"/>
</dbReference>
<organism evidence="2 3">
    <name type="scientific">Halorubrum laminariae</name>
    <dbReference type="NCBI Taxonomy" id="1433523"/>
    <lineage>
        <taxon>Archaea</taxon>
        <taxon>Methanobacteriati</taxon>
        <taxon>Methanobacteriota</taxon>
        <taxon>Stenosarchaea group</taxon>
        <taxon>Halobacteria</taxon>
        <taxon>Halobacteriales</taxon>
        <taxon>Haloferacaceae</taxon>
        <taxon>Halorubrum</taxon>
    </lineage>
</organism>
<evidence type="ECO:0008006" key="4">
    <source>
        <dbReference type="Google" id="ProtNLM"/>
    </source>
</evidence>
<evidence type="ECO:0000313" key="2">
    <source>
        <dbReference type="EMBL" id="MFD1572255.1"/>
    </source>
</evidence>
<feature type="transmembrane region" description="Helical" evidence="1">
    <location>
        <begin position="77"/>
        <end position="97"/>
    </location>
</feature>
<protein>
    <recommendedName>
        <fullName evidence="4">DUF2178 domain-containing protein</fullName>
    </recommendedName>
</protein>
<evidence type="ECO:0000256" key="1">
    <source>
        <dbReference type="SAM" id="Phobius"/>
    </source>
</evidence>
<feature type="transmembrane region" description="Helical" evidence="1">
    <location>
        <begin position="40"/>
        <end position="57"/>
    </location>
</feature>
<reference evidence="2 3" key="1">
    <citation type="journal article" date="2019" name="Int. J. Syst. Evol. Microbiol.">
        <title>The Global Catalogue of Microorganisms (GCM) 10K type strain sequencing project: providing services to taxonomists for standard genome sequencing and annotation.</title>
        <authorList>
            <consortium name="The Broad Institute Genomics Platform"/>
            <consortium name="The Broad Institute Genome Sequencing Center for Infectious Disease"/>
            <person name="Wu L."/>
            <person name="Ma J."/>
        </authorList>
    </citation>
    <scope>NUCLEOTIDE SEQUENCE [LARGE SCALE GENOMIC DNA]</scope>
    <source>
        <strain evidence="2 3">CGMCC 1.12689</strain>
    </source>
</reference>
<comment type="caution">
    <text evidence="2">The sequence shown here is derived from an EMBL/GenBank/DDBJ whole genome shotgun (WGS) entry which is preliminary data.</text>
</comment>